<organism evidence="1 2">
    <name type="scientific">Dictyobacter kobayashii</name>
    <dbReference type="NCBI Taxonomy" id="2014872"/>
    <lineage>
        <taxon>Bacteria</taxon>
        <taxon>Bacillati</taxon>
        <taxon>Chloroflexota</taxon>
        <taxon>Ktedonobacteria</taxon>
        <taxon>Ktedonobacterales</taxon>
        <taxon>Dictyobacteraceae</taxon>
        <taxon>Dictyobacter</taxon>
    </lineage>
</organism>
<dbReference type="RefSeq" id="WP_136625330.1">
    <property type="nucleotide sequence ID" value="NZ_BIFS01000002.1"/>
</dbReference>
<evidence type="ECO:0000313" key="1">
    <source>
        <dbReference type="EMBL" id="GCE23125.1"/>
    </source>
</evidence>
<protein>
    <submittedName>
        <fullName evidence="1">Uncharacterized protein</fullName>
    </submittedName>
</protein>
<comment type="caution">
    <text evidence="1">The sequence shown here is derived from an EMBL/GenBank/DDBJ whole genome shotgun (WGS) entry which is preliminary data.</text>
</comment>
<reference evidence="2" key="1">
    <citation type="submission" date="2018-12" db="EMBL/GenBank/DDBJ databases">
        <title>Tengunoibacter tsumagoiensis gen. nov., sp. nov., Dictyobacter kobayashii sp. nov., D. alpinus sp. nov., and D. joshuensis sp. nov. and description of Dictyobacteraceae fam. nov. within the order Ktedonobacterales isolated from Tengu-no-mugimeshi.</title>
        <authorList>
            <person name="Wang C.M."/>
            <person name="Zheng Y."/>
            <person name="Sakai Y."/>
            <person name="Toyoda A."/>
            <person name="Minakuchi Y."/>
            <person name="Abe K."/>
            <person name="Yokota A."/>
            <person name="Yabe S."/>
        </authorList>
    </citation>
    <scope>NUCLEOTIDE SEQUENCE [LARGE SCALE GENOMIC DNA]</scope>
    <source>
        <strain evidence="2">Uno11</strain>
    </source>
</reference>
<name>A0A402AVN5_9CHLR</name>
<dbReference type="OrthoDB" id="10014965at2"/>
<sequence length="90" mass="10719">MSALGLWETHRELSFSLLSQLLETNIVTSGEFAHVELFWFLNKRVRVLSFFLQWKDQRVISTLRHSLIVTLEMERQLVIDAHLYKVQDFI</sequence>
<dbReference type="Proteomes" id="UP000287188">
    <property type="component" value="Unassembled WGS sequence"/>
</dbReference>
<dbReference type="EMBL" id="BIFS01000002">
    <property type="protein sequence ID" value="GCE23125.1"/>
    <property type="molecule type" value="Genomic_DNA"/>
</dbReference>
<gene>
    <name evidence="1" type="ORF">KDK_69250</name>
</gene>
<keyword evidence="2" id="KW-1185">Reference proteome</keyword>
<proteinExistence type="predicted"/>
<evidence type="ECO:0000313" key="2">
    <source>
        <dbReference type="Proteomes" id="UP000287188"/>
    </source>
</evidence>
<accession>A0A402AVN5</accession>
<dbReference type="AlphaFoldDB" id="A0A402AVN5"/>